<dbReference type="SMART" id="SM00906">
    <property type="entry name" value="Fungal_trans"/>
    <property type="match status" value="1"/>
</dbReference>
<feature type="compositionally biased region" description="Polar residues" evidence="7">
    <location>
        <begin position="129"/>
        <end position="139"/>
    </location>
</feature>
<evidence type="ECO:0000256" key="2">
    <source>
        <dbReference type="ARBA" id="ARBA00022723"/>
    </source>
</evidence>
<evidence type="ECO:0000256" key="4">
    <source>
        <dbReference type="ARBA" id="ARBA00023125"/>
    </source>
</evidence>
<dbReference type="Proteomes" id="UP000078237">
    <property type="component" value="Unassembled WGS sequence"/>
</dbReference>
<evidence type="ECO:0000256" key="3">
    <source>
        <dbReference type="ARBA" id="ARBA00023015"/>
    </source>
</evidence>
<evidence type="ECO:0000256" key="5">
    <source>
        <dbReference type="ARBA" id="ARBA00023163"/>
    </source>
</evidence>
<reference evidence="9 10" key="1">
    <citation type="journal article" date="2016" name="Genome Announc.">
        <title>Genome Sequence of Madurella mycetomatis mm55, Isolated from a Human Mycetoma Case in Sudan.</title>
        <authorList>
            <person name="Smit S."/>
            <person name="Derks M.F."/>
            <person name="Bervoets S."/>
            <person name="Fahal A."/>
            <person name="van Leeuwen W."/>
            <person name="van Belkum A."/>
            <person name="van de Sande W.W."/>
        </authorList>
    </citation>
    <scope>NUCLEOTIDE SEQUENCE [LARGE SCALE GENOMIC DNA]</scope>
    <source>
        <strain evidence="10">mm55</strain>
    </source>
</reference>
<evidence type="ECO:0000256" key="7">
    <source>
        <dbReference type="SAM" id="MobiDB-lite"/>
    </source>
</evidence>
<dbReference type="InterPro" id="IPR001138">
    <property type="entry name" value="Zn2Cys6_DnaBD"/>
</dbReference>
<keyword evidence="5" id="KW-0804">Transcription</keyword>
<feature type="domain" description="Zn(2)-C6 fungal-type" evidence="8">
    <location>
        <begin position="21"/>
        <end position="49"/>
    </location>
</feature>
<dbReference type="SUPFAM" id="SSF57701">
    <property type="entry name" value="Zn2/Cys6 DNA-binding domain"/>
    <property type="match status" value="1"/>
</dbReference>
<dbReference type="GO" id="GO:0006351">
    <property type="term" value="P:DNA-templated transcription"/>
    <property type="evidence" value="ECO:0007669"/>
    <property type="project" value="InterPro"/>
</dbReference>
<dbReference type="CDD" id="cd00067">
    <property type="entry name" value="GAL4"/>
    <property type="match status" value="1"/>
</dbReference>
<keyword evidence="6" id="KW-0539">Nucleus</keyword>
<dbReference type="GO" id="GO:0005634">
    <property type="term" value="C:nucleus"/>
    <property type="evidence" value="ECO:0007669"/>
    <property type="project" value="UniProtKB-SubCell"/>
</dbReference>
<protein>
    <submittedName>
        <fullName evidence="9">Transcriptional activator protein acu-15</fullName>
    </submittedName>
</protein>
<organism evidence="9 10">
    <name type="scientific">Madurella mycetomatis</name>
    <dbReference type="NCBI Taxonomy" id="100816"/>
    <lineage>
        <taxon>Eukaryota</taxon>
        <taxon>Fungi</taxon>
        <taxon>Dikarya</taxon>
        <taxon>Ascomycota</taxon>
        <taxon>Pezizomycotina</taxon>
        <taxon>Sordariomycetes</taxon>
        <taxon>Sordariomycetidae</taxon>
        <taxon>Sordariales</taxon>
        <taxon>Sordariales incertae sedis</taxon>
        <taxon>Madurella</taxon>
    </lineage>
</organism>
<feature type="region of interest" description="Disordered" evidence="7">
    <location>
        <begin position="1"/>
        <end position="20"/>
    </location>
</feature>
<comment type="caution">
    <text evidence="9">The sequence shown here is derived from an EMBL/GenBank/DDBJ whole genome shotgun (WGS) entry which is preliminary data.</text>
</comment>
<evidence type="ECO:0000313" key="9">
    <source>
        <dbReference type="EMBL" id="KXX73818.1"/>
    </source>
</evidence>
<feature type="region of interest" description="Disordered" evidence="7">
    <location>
        <begin position="85"/>
        <end position="150"/>
    </location>
</feature>
<proteinExistence type="predicted"/>
<dbReference type="InterPro" id="IPR050815">
    <property type="entry name" value="TF_fung"/>
</dbReference>
<keyword evidence="3" id="KW-0805">Transcription regulation</keyword>
<feature type="compositionally biased region" description="Polar residues" evidence="7">
    <location>
        <begin position="1"/>
        <end position="14"/>
    </location>
</feature>
<dbReference type="PROSITE" id="PS00463">
    <property type="entry name" value="ZN2_CY6_FUNGAL_1"/>
    <property type="match status" value="1"/>
</dbReference>
<dbReference type="VEuPathDB" id="FungiDB:MMYC01_209190"/>
<dbReference type="AlphaFoldDB" id="A0A175VQN7"/>
<dbReference type="GO" id="GO:0008270">
    <property type="term" value="F:zinc ion binding"/>
    <property type="evidence" value="ECO:0007669"/>
    <property type="project" value="InterPro"/>
</dbReference>
<dbReference type="Pfam" id="PF04082">
    <property type="entry name" value="Fungal_trans"/>
    <property type="match status" value="1"/>
</dbReference>
<dbReference type="CDD" id="cd12148">
    <property type="entry name" value="fungal_TF_MHR"/>
    <property type="match status" value="1"/>
</dbReference>
<dbReference type="InterPro" id="IPR036864">
    <property type="entry name" value="Zn2-C6_fun-type_DNA-bd_sf"/>
</dbReference>
<keyword evidence="4" id="KW-0238">DNA-binding</keyword>
<keyword evidence="2" id="KW-0479">Metal-binding</keyword>
<evidence type="ECO:0000256" key="1">
    <source>
        <dbReference type="ARBA" id="ARBA00004123"/>
    </source>
</evidence>
<sequence>MPKSSQDSTSQRPSRQAEGLACDECRTRKLRCDRARPTCGTCENLGVPCAPNTARQPRGPRKGHLKALQSRLSALERQLSEYRKAPEGSLPLSPPGAAESVQSPGQQSEVASDGPREEIEVAAAEETRSSQPPTADQPTMQPPAGPDELSTLQNIQPITCSGFTFGPMPSSGAMLEHPDRGDLLTDMMTFTSMHTDFDTGTTFVPSKLGTNASSLSGVQPDLSPRFSLGPPLAPFHLSELMKADLNHLFFDRVHLFAPILNRRRYFSRAARPADAPAAFVGLQHAMWTLAAWLGSQFRDTQKSLYAHTRALLEEWELNMAVESPPIELAQAWIFLAIYEIMQVNYDRGWLSAGRCFRLVQLMKLYEIDVPNGLAESGISYVEVEEGRRTFWMAYSLDRFINLINQMPLTLNEQVILTRLPAPESAFQRERPIKTQFLSKVMTGGDDMEPVSPFSACIVLTTVSGRCLSHQQQCVVEQAYGNTPQDFLNRHRWLESMIASKTKTMLASSSNDADDADEAADPMLLFANMAAQATTLLLGKAMQSFLWNYEDLITEYEQRANEAARKLCSLSQKLAEFGYFKVSIRYCVTPKDP</sequence>
<feature type="region of interest" description="Disordered" evidence="7">
    <location>
        <begin position="44"/>
        <end position="68"/>
    </location>
</feature>
<evidence type="ECO:0000256" key="6">
    <source>
        <dbReference type="ARBA" id="ARBA00023242"/>
    </source>
</evidence>
<dbReference type="PANTHER" id="PTHR47338:SF3">
    <property type="entry name" value="C6 FINGER DOMAIN TRANSCRIPTION FACTOR DBAA-RELATED"/>
    <property type="match status" value="1"/>
</dbReference>
<feature type="compositionally biased region" description="Polar residues" evidence="7">
    <location>
        <begin position="100"/>
        <end position="110"/>
    </location>
</feature>
<evidence type="ECO:0000259" key="8">
    <source>
        <dbReference type="PROSITE" id="PS50048"/>
    </source>
</evidence>
<name>A0A175VQN7_9PEZI</name>
<dbReference type="SMART" id="SM00066">
    <property type="entry name" value="GAL4"/>
    <property type="match status" value="1"/>
</dbReference>
<dbReference type="PROSITE" id="PS50048">
    <property type="entry name" value="ZN2_CY6_FUNGAL_2"/>
    <property type="match status" value="1"/>
</dbReference>
<dbReference type="InterPro" id="IPR007219">
    <property type="entry name" value="XnlR_reg_dom"/>
</dbReference>
<dbReference type="OrthoDB" id="4590310at2759"/>
<dbReference type="GO" id="GO:0003677">
    <property type="term" value="F:DNA binding"/>
    <property type="evidence" value="ECO:0007669"/>
    <property type="project" value="UniProtKB-KW"/>
</dbReference>
<dbReference type="GO" id="GO:0000981">
    <property type="term" value="F:DNA-binding transcription factor activity, RNA polymerase II-specific"/>
    <property type="evidence" value="ECO:0007669"/>
    <property type="project" value="InterPro"/>
</dbReference>
<dbReference type="Gene3D" id="4.10.240.10">
    <property type="entry name" value="Zn(2)-C6 fungal-type DNA-binding domain"/>
    <property type="match status" value="1"/>
</dbReference>
<dbReference type="PANTHER" id="PTHR47338">
    <property type="entry name" value="ZN(II)2CYS6 TRANSCRIPTION FACTOR (EUROFUNG)-RELATED"/>
    <property type="match status" value="1"/>
</dbReference>
<dbReference type="EMBL" id="LCTW02000418">
    <property type="protein sequence ID" value="KXX73818.1"/>
    <property type="molecule type" value="Genomic_DNA"/>
</dbReference>
<keyword evidence="10" id="KW-1185">Reference proteome</keyword>
<gene>
    <name evidence="9" type="ORF">MMYC01_209190</name>
</gene>
<comment type="subcellular location">
    <subcellularLocation>
        <location evidence="1">Nucleus</location>
    </subcellularLocation>
</comment>
<dbReference type="Pfam" id="PF00172">
    <property type="entry name" value="Zn_clus"/>
    <property type="match status" value="1"/>
</dbReference>
<accession>A0A175VQN7</accession>
<dbReference type="STRING" id="100816.A0A175VQN7"/>
<evidence type="ECO:0000313" key="10">
    <source>
        <dbReference type="Proteomes" id="UP000078237"/>
    </source>
</evidence>